<dbReference type="AlphaFoldDB" id="A0A919JBR8"/>
<dbReference type="EMBL" id="BOMQ01000017">
    <property type="protein sequence ID" value="GIE47803.1"/>
    <property type="molecule type" value="Genomic_DNA"/>
</dbReference>
<sequence>MKRLLDFTTLAGLLVGAATGAVLTPFGIPFGAAAGAVLGLLSGLCTAGLLHAEGPDFTISAARVLLAAPPLILLVLAGTVTALIGGAGGVFLAVVSLVVATPLTAAVTHAATPWAVAKLRPGPADGTARRAMIRAILIPLWFLVFAVVAWVVTFGFLTLQ</sequence>
<keyword evidence="1" id="KW-0472">Membrane</keyword>
<organism evidence="2 3">
    <name type="scientific">Actinoplanes nipponensis</name>
    <dbReference type="NCBI Taxonomy" id="135950"/>
    <lineage>
        <taxon>Bacteria</taxon>
        <taxon>Bacillati</taxon>
        <taxon>Actinomycetota</taxon>
        <taxon>Actinomycetes</taxon>
        <taxon>Micromonosporales</taxon>
        <taxon>Micromonosporaceae</taxon>
        <taxon>Actinoplanes</taxon>
    </lineage>
</organism>
<keyword evidence="3" id="KW-1185">Reference proteome</keyword>
<comment type="caution">
    <text evidence="2">The sequence shown here is derived from an EMBL/GenBank/DDBJ whole genome shotgun (WGS) entry which is preliminary data.</text>
</comment>
<evidence type="ECO:0000313" key="2">
    <source>
        <dbReference type="EMBL" id="GIE47803.1"/>
    </source>
</evidence>
<dbReference type="RefSeq" id="WP_203766053.1">
    <property type="nucleotide sequence ID" value="NZ_BAAAYJ010000086.1"/>
</dbReference>
<proteinExistence type="predicted"/>
<feature type="transmembrane region" description="Helical" evidence="1">
    <location>
        <begin position="30"/>
        <end position="52"/>
    </location>
</feature>
<feature type="transmembrane region" description="Helical" evidence="1">
    <location>
        <begin position="136"/>
        <end position="157"/>
    </location>
</feature>
<gene>
    <name evidence="2" type="ORF">Ani05nite_13370</name>
</gene>
<dbReference type="Proteomes" id="UP000647172">
    <property type="component" value="Unassembled WGS sequence"/>
</dbReference>
<accession>A0A919JBR8</accession>
<keyword evidence="1" id="KW-0812">Transmembrane</keyword>
<evidence type="ECO:0000256" key="1">
    <source>
        <dbReference type="SAM" id="Phobius"/>
    </source>
</evidence>
<protein>
    <submittedName>
        <fullName evidence="2">Uncharacterized protein</fullName>
    </submittedName>
</protein>
<name>A0A919JBR8_9ACTN</name>
<evidence type="ECO:0000313" key="3">
    <source>
        <dbReference type="Proteomes" id="UP000647172"/>
    </source>
</evidence>
<feature type="transmembrane region" description="Helical" evidence="1">
    <location>
        <begin position="64"/>
        <end position="84"/>
    </location>
</feature>
<reference evidence="2" key="1">
    <citation type="submission" date="2021-01" db="EMBL/GenBank/DDBJ databases">
        <title>Whole genome shotgun sequence of Actinoplanes nipponensis NBRC 14063.</title>
        <authorList>
            <person name="Komaki H."/>
            <person name="Tamura T."/>
        </authorList>
    </citation>
    <scope>NUCLEOTIDE SEQUENCE</scope>
    <source>
        <strain evidence="2">NBRC 14063</strain>
    </source>
</reference>
<keyword evidence="1" id="KW-1133">Transmembrane helix</keyword>
<feature type="transmembrane region" description="Helical" evidence="1">
    <location>
        <begin position="90"/>
        <end position="116"/>
    </location>
</feature>